<dbReference type="InterPro" id="IPR001906">
    <property type="entry name" value="Terpene_synth_N"/>
</dbReference>
<dbReference type="CDD" id="cd00684">
    <property type="entry name" value="Terpene_cyclase_plant_C1"/>
    <property type="match status" value="1"/>
</dbReference>
<protein>
    <submittedName>
        <fullName evidence="6">Uncharacterized protein</fullName>
    </submittedName>
</protein>
<dbReference type="STRING" id="52838.A0A4S8JCA6"/>
<sequence>MALLFRAPSFTGNLNNLRRTTLSERPSPSVRFSAQAAPTRRTANYQPNLWSDDRIQALTSRSVTVDDDRITFAAYLEGFRSMRNAASNTMVEEERKTKGIDDLKEDVRKLIYEKKELEDQLQLVDHLQQLGVAYHFKDDIDDVLRCLYGSLQDINMLLKDDLHATALVFRLLRENGFDVSEDEKGAFKASLQHETKGILSLYEASYVAKEGELVLDQAMDFTTKHLKCLMEKGSLEPRLREHVSHALELPLHWRMQRSHTRWFIEAYRREATMNPVVLELAKLDFNVVQGMYKGELRDLSRWWTNLGLAQKLSFFRDRLTENFLWTVGCAFEPQFWEFREIQTKANCFIAMLDDVYDIYGTLNELELFTEAIERWDANAIDKLPDYMKLCFLAIFNAANETGYRVMKEKGLDIIPFLRKAWTDLCKAFLSEARWYNQGHKPKLDEYLDNAWLSSSGHVFMTNAYCMSDNPTKETLESFSTYPKVARCSAMLFRLYNDLATSTVREAKPWKPYTCSASSVLLTGANKSYGRCAGFRAQIELERGDAPSSIQCYILESGVPETVARKKIRELIKANWRGINGDRSSSYGEIFKTAAVGLPRMSQFIYQRGDGYSAPDGETKKQIMSLLFEPLQL</sequence>
<dbReference type="GO" id="GO:0000287">
    <property type="term" value="F:magnesium ion binding"/>
    <property type="evidence" value="ECO:0007669"/>
    <property type="project" value="InterPro"/>
</dbReference>
<dbReference type="SFLD" id="SFLDS00005">
    <property type="entry name" value="Isoprenoid_Synthase_Type_I"/>
    <property type="match status" value="1"/>
</dbReference>
<dbReference type="SUPFAM" id="SSF48576">
    <property type="entry name" value="Terpenoid synthases"/>
    <property type="match status" value="1"/>
</dbReference>
<name>A0A4S8JCA6_MUSBA</name>
<dbReference type="AlphaFoldDB" id="A0A4S8JCA6"/>
<dbReference type="Gene3D" id="1.50.10.130">
    <property type="entry name" value="Terpene synthase, N-terminal domain"/>
    <property type="match status" value="1"/>
</dbReference>
<gene>
    <name evidence="6" type="ORF">C4D60_Mb07t01850</name>
</gene>
<dbReference type="InterPro" id="IPR005630">
    <property type="entry name" value="Terpene_synthase_metal-bd"/>
</dbReference>
<comment type="caution">
    <text evidence="6">The sequence shown here is derived from an EMBL/GenBank/DDBJ whole genome shotgun (WGS) entry which is preliminary data.</text>
</comment>
<accession>A0A4S8JCA6</accession>
<reference evidence="6 7" key="1">
    <citation type="journal article" date="2019" name="Nat. Plants">
        <title>Genome sequencing of Musa balbisiana reveals subgenome evolution and function divergence in polyploid bananas.</title>
        <authorList>
            <person name="Yao X."/>
        </authorList>
    </citation>
    <scope>NUCLEOTIDE SEQUENCE [LARGE SCALE GENOMIC DNA]</scope>
    <source>
        <strain evidence="7">cv. DH-PKW</strain>
        <tissue evidence="6">Leaves</tissue>
    </source>
</reference>
<evidence type="ECO:0000259" key="5">
    <source>
        <dbReference type="Pfam" id="PF03936"/>
    </source>
</evidence>
<evidence type="ECO:0000256" key="2">
    <source>
        <dbReference type="ARBA" id="ARBA00022723"/>
    </source>
</evidence>
<keyword evidence="3" id="KW-0460">Magnesium</keyword>
<dbReference type="Pfam" id="PF01397">
    <property type="entry name" value="Terpene_synth"/>
    <property type="match status" value="1"/>
</dbReference>
<dbReference type="InterPro" id="IPR008930">
    <property type="entry name" value="Terpenoid_cyclase/PrenylTrfase"/>
</dbReference>
<dbReference type="PANTHER" id="PTHR31225">
    <property type="entry name" value="OS04G0344100 PROTEIN-RELATED"/>
    <property type="match status" value="1"/>
</dbReference>
<dbReference type="Pfam" id="PF03936">
    <property type="entry name" value="Terpene_synth_C"/>
    <property type="match status" value="1"/>
</dbReference>
<dbReference type="Gene3D" id="1.10.600.10">
    <property type="entry name" value="Farnesyl Diphosphate Synthase"/>
    <property type="match status" value="1"/>
</dbReference>
<dbReference type="InterPro" id="IPR044814">
    <property type="entry name" value="Terpene_cyclase_plant_C1"/>
</dbReference>
<comment type="cofactor">
    <cofactor evidence="1">
        <name>Mg(2+)</name>
        <dbReference type="ChEBI" id="CHEBI:18420"/>
    </cofactor>
</comment>
<dbReference type="InterPro" id="IPR034741">
    <property type="entry name" value="Terpene_cyclase-like_1_C"/>
</dbReference>
<dbReference type="SUPFAM" id="SSF48239">
    <property type="entry name" value="Terpenoid cyclases/Protein prenyltransferases"/>
    <property type="match status" value="1"/>
</dbReference>
<dbReference type="Proteomes" id="UP000317650">
    <property type="component" value="Chromosome 7"/>
</dbReference>
<dbReference type="SFLD" id="SFLDG01019">
    <property type="entry name" value="Terpene_Cyclase_Like_1_C_Termi"/>
    <property type="match status" value="1"/>
</dbReference>
<dbReference type="PANTHER" id="PTHR31225:SF252">
    <property type="entry name" value="TERPENE SYNTHASE 12-RELATED"/>
    <property type="match status" value="1"/>
</dbReference>
<dbReference type="InterPro" id="IPR036965">
    <property type="entry name" value="Terpene_synth_N_sf"/>
</dbReference>
<keyword evidence="7" id="KW-1185">Reference proteome</keyword>
<dbReference type="GO" id="GO:0010333">
    <property type="term" value="F:terpene synthase activity"/>
    <property type="evidence" value="ECO:0007669"/>
    <property type="project" value="InterPro"/>
</dbReference>
<dbReference type="InterPro" id="IPR008949">
    <property type="entry name" value="Isoprenoid_synthase_dom_sf"/>
</dbReference>
<keyword evidence="2" id="KW-0479">Metal-binding</keyword>
<feature type="domain" description="Terpene synthase N-terminal" evidence="4">
    <location>
        <begin position="88"/>
        <end position="247"/>
    </location>
</feature>
<dbReference type="FunFam" id="1.50.10.130:FF:000001">
    <property type="entry name" value="Isoprene synthase, chloroplastic"/>
    <property type="match status" value="1"/>
</dbReference>
<organism evidence="6 7">
    <name type="scientific">Musa balbisiana</name>
    <name type="common">Banana</name>
    <dbReference type="NCBI Taxonomy" id="52838"/>
    <lineage>
        <taxon>Eukaryota</taxon>
        <taxon>Viridiplantae</taxon>
        <taxon>Streptophyta</taxon>
        <taxon>Embryophyta</taxon>
        <taxon>Tracheophyta</taxon>
        <taxon>Spermatophyta</taxon>
        <taxon>Magnoliopsida</taxon>
        <taxon>Liliopsida</taxon>
        <taxon>Zingiberales</taxon>
        <taxon>Musaceae</taxon>
        <taxon>Musa</taxon>
    </lineage>
</organism>
<evidence type="ECO:0000256" key="1">
    <source>
        <dbReference type="ARBA" id="ARBA00001946"/>
    </source>
</evidence>
<feature type="domain" description="Terpene synthase metal-binding" evidence="5">
    <location>
        <begin position="305"/>
        <end position="505"/>
    </location>
</feature>
<dbReference type="GO" id="GO:0016102">
    <property type="term" value="P:diterpenoid biosynthetic process"/>
    <property type="evidence" value="ECO:0007669"/>
    <property type="project" value="InterPro"/>
</dbReference>
<evidence type="ECO:0000313" key="7">
    <source>
        <dbReference type="Proteomes" id="UP000317650"/>
    </source>
</evidence>
<evidence type="ECO:0000256" key="3">
    <source>
        <dbReference type="ARBA" id="ARBA00022842"/>
    </source>
</evidence>
<evidence type="ECO:0000313" key="6">
    <source>
        <dbReference type="EMBL" id="THU59408.1"/>
    </source>
</evidence>
<evidence type="ECO:0000259" key="4">
    <source>
        <dbReference type="Pfam" id="PF01397"/>
    </source>
</evidence>
<dbReference type="InterPro" id="IPR050148">
    <property type="entry name" value="Terpene_synthase-like"/>
</dbReference>
<dbReference type="EMBL" id="PYDT01000005">
    <property type="protein sequence ID" value="THU59408.1"/>
    <property type="molecule type" value="Genomic_DNA"/>
</dbReference>
<proteinExistence type="predicted"/>